<comment type="caution">
    <text evidence="5">The sequence shown here is derived from an EMBL/GenBank/DDBJ whole genome shotgun (WGS) entry which is preliminary data.</text>
</comment>
<feature type="region of interest" description="Disordered" evidence="3">
    <location>
        <begin position="1"/>
        <end position="21"/>
    </location>
</feature>
<dbReference type="GO" id="GO:0005840">
    <property type="term" value="C:ribosome"/>
    <property type="evidence" value="ECO:0007669"/>
    <property type="project" value="UniProtKB-KW"/>
</dbReference>
<feature type="non-terminal residue" evidence="5">
    <location>
        <position position="91"/>
    </location>
</feature>
<dbReference type="AlphaFoldDB" id="A0A1A6G5C2"/>
<accession>A0A1A6G5C2</accession>
<organism evidence="5 6">
    <name type="scientific">Neotoma lepida</name>
    <name type="common">Desert woodrat</name>
    <dbReference type="NCBI Taxonomy" id="56216"/>
    <lineage>
        <taxon>Eukaryota</taxon>
        <taxon>Metazoa</taxon>
        <taxon>Chordata</taxon>
        <taxon>Craniata</taxon>
        <taxon>Vertebrata</taxon>
        <taxon>Euteleostomi</taxon>
        <taxon>Mammalia</taxon>
        <taxon>Eutheria</taxon>
        <taxon>Euarchontoglires</taxon>
        <taxon>Glires</taxon>
        <taxon>Rodentia</taxon>
        <taxon>Myomorpha</taxon>
        <taxon>Muroidea</taxon>
        <taxon>Cricetidae</taxon>
        <taxon>Neotominae</taxon>
        <taxon>Neotoma</taxon>
    </lineage>
</organism>
<feature type="non-terminal residue" evidence="5">
    <location>
        <position position="1"/>
    </location>
</feature>
<feature type="compositionally biased region" description="Basic and acidic residues" evidence="3">
    <location>
        <begin position="1"/>
        <end position="16"/>
    </location>
</feature>
<dbReference type="InterPro" id="IPR039109">
    <property type="entry name" value="Ribosomal_eL30-like"/>
</dbReference>
<dbReference type="SUPFAM" id="SSF55315">
    <property type="entry name" value="L30e-like"/>
    <property type="match status" value="1"/>
</dbReference>
<protein>
    <recommendedName>
        <fullName evidence="4">Ribosomal protein eL8/eL30/eS12/Gadd45 domain-containing protein</fullName>
    </recommendedName>
</protein>
<dbReference type="InterPro" id="IPR029064">
    <property type="entry name" value="Ribosomal_eL30-like_sf"/>
</dbReference>
<keyword evidence="6" id="KW-1185">Reference proteome</keyword>
<dbReference type="GO" id="GO:0003723">
    <property type="term" value="F:RNA binding"/>
    <property type="evidence" value="ECO:0007669"/>
    <property type="project" value="InterPro"/>
</dbReference>
<proteinExistence type="predicted"/>
<dbReference type="GO" id="GO:1990904">
    <property type="term" value="C:ribonucleoprotein complex"/>
    <property type="evidence" value="ECO:0007669"/>
    <property type="project" value="UniProtKB-KW"/>
</dbReference>
<dbReference type="Proteomes" id="UP000092124">
    <property type="component" value="Unassembled WGS sequence"/>
</dbReference>
<name>A0A1A6G5C2_NEOLE</name>
<dbReference type="EMBL" id="LZPO01107544">
    <property type="protein sequence ID" value="OBS60552.1"/>
    <property type="molecule type" value="Genomic_DNA"/>
</dbReference>
<evidence type="ECO:0000256" key="2">
    <source>
        <dbReference type="ARBA" id="ARBA00023274"/>
    </source>
</evidence>
<evidence type="ECO:0000256" key="3">
    <source>
        <dbReference type="SAM" id="MobiDB-lite"/>
    </source>
</evidence>
<evidence type="ECO:0000256" key="1">
    <source>
        <dbReference type="ARBA" id="ARBA00022980"/>
    </source>
</evidence>
<sequence>PSTSKKENGSHKDNKKVSSVSQFQAPTCYAKRTRKGRANLIIFANNVPAVRKSELEYYYVLTKTRLHHYKSNDTELGTVCGKHYRGSTLAI</sequence>
<dbReference type="STRING" id="56216.A0A1A6G5C2"/>
<keyword evidence="2" id="KW-0687">Ribonucleoprotein</keyword>
<gene>
    <name evidence="5" type="ORF">A6R68_08319</name>
</gene>
<evidence type="ECO:0000259" key="4">
    <source>
        <dbReference type="Pfam" id="PF01248"/>
    </source>
</evidence>
<feature type="domain" description="Ribosomal protein eL8/eL30/eS12/Gadd45" evidence="4">
    <location>
        <begin position="31"/>
        <end position="90"/>
    </location>
</feature>
<keyword evidence="1" id="KW-0689">Ribosomal protein</keyword>
<dbReference type="PANTHER" id="PTHR11449">
    <property type="entry name" value="RIBOSOMAL PROTEIN L30"/>
    <property type="match status" value="1"/>
</dbReference>
<dbReference type="InterPro" id="IPR004038">
    <property type="entry name" value="Ribosomal_eL8/eL30/eS12/Gad45"/>
</dbReference>
<evidence type="ECO:0000313" key="5">
    <source>
        <dbReference type="EMBL" id="OBS60552.1"/>
    </source>
</evidence>
<evidence type="ECO:0000313" key="6">
    <source>
        <dbReference type="Proteomes" id="UP000092124"/>
    </source>
</evidence>
<dbReference type="Pfam" id="PF01248">
    <property type="entry name" value="Ribosomal_L7Ae"/>
    <property type="match status" value="1"/>
</dbReference>
<dbReference type="Gene3D" id="3.30.1330.30">
    <property type="match status" value="1"/>
</dbReference>
<reference evidence="5 6" key="1">
    <citation type="submission" date="2016-06" db="EMBL/GenBank/DDBJ databases">
        <title>The Draft Genome Sequence and Annotation of the Desert Woodrat Neotoma lepida.</title>
        <authorList>
            <person name="Campbell M."/>
            <person name="Oakeson K.F."/>
            <person name="Yandell M."/>
            <person name="Halpert J.R."/>
            <person name="Dearing D."/>
        </authorList>
    </citation>
    <scope>NUCLEOTIDE SEQUENCE [LARGE SCALE GENOMIC DNA]</scope>
    <source>
        <strain evidence="5">417</strain>
        <tissue evidence="5">Liver</tissue>
    </source>
</reference>